<reference evidence="1" key="1">
    <citation type="journal article" date="2014" name="Front. Microbiol.">
        <title>High frequency of phylogenetically diverse reductive dehalogenase-homologous genes in deep subseafloor sedimentary metagenomes.</title>
        <authorList>
            <person name="Kawai M."/>
            <person name="Futagami T."/>
            <person name="Toyoda A."/>
            <person name="Takaki Y."/>
            <person name="Nishi S."/>
            <person name="Hori S."/>
            <person name="Arai W."/>
            <person name="Tsubouchi T."/>
            <person name="Morono Y."/>
            <person name="Uchiyama I."/>
            <person name="Ito T."/>
            <person name="Fujiyama A."/>
            <person name="Inagaki F."/>
            <person name="Takami H."/>
        </authorList>
    </citation>
    <scope>NUCLEOTIDE SEQUENCE</scope>
    <source>
        <strain evidence="1">Expedition CK06-06</strain>
    </source>
</reference>
<proteinExistence type="predicted"/>
<protein>
    <submittedName>
        <fullName evidence="1">Uncharacterized protein</fullName>
    </submittedName>
</protein>
<name>X0WQI3_9ZZZZ</name>
<dbReference type="AlphaFoldDB" id="X0WQI3"/>
<sequence>LTLEESSRGATTFIYAAKAATFTNWVFRVAFEAGVDNGDGAEMYAGG</sequence>
<accession>X0WQI3</accession>
<comment type="caution">
    <text evidence="1">The sequence shown here is derived from an EMBL/GenBank/DDBJ whole genome shotgun (WGS) entry which is preliminary data.</text>
</comment>
<gene>
    <name evidence="1" type="ORF">S01H1_55924</name>
</gene>
<dbReference type="EMBL" id="BARS01036371">
    <property type="protein sequence ID" value="GAG14936.1"/>
    <property type="molecule type" value="Genomic_DNA"/>
</dbReference>
<feature type="non-terminal residue" evidence="1">
    <location>
        <position position="1"/>
    </location>
</feature>
<organism evidence="1">
    <name type="scientific">marine sediment metagenome</name>
    <dbReference type="NCBI Taxonomy" id="412755"/>
    <lineage>
        <taxon>unclassified sequences</taxon>
        <taxon>metagenomes</taxon>
        <taxon>ecological metagenomes</taxon>
    </lineage>
</organism>
<evidence type="ECO:0000313" key="1">
    <source>
        <dbReference type="EMBL" id="GAG14936.1"/>
    </source>
</evidence>